<feature type="region of interest" description="Disordered" evidence="1">
    <location>
        <begin position="363"/>
        <end position="406"/>
    </location>
</feature>
<proteinExistence type="predicted"/>
<sequence length="516" mass="58744">MTNNEAPGPVMQEKQSDNRRTFQYNEISCVNDIIRDTQGHRGQVIGPQKDYFEMTTFGKSPENPKAVPFPFRAGFRDERLLGFELPSSPNVNNVGGQRKEGSNVTSLPKGEFWEQTSEEEDLQNPLLLDDEIPAKTFNLKRRAEDIVVLNKRSRNFMATDEDDDVVSVPRPRREYLSFACPFYRKVPSRHIECLSLRLTRISDVKQHLKRRHTSNFSCTRCFKGFASSTDYEDHVLQQTCAITDREYNDGVSPAAQDALRSRVHKSLSPEKQWLKIWETLFGDDGHPPNPHHDGVFKEVTGIIRGIWRSEEQSIISSLRDRGIFGKEEQTIISSLKETLKIHSAGQLRSLVFEILTRVEDSFEQKGKTSSRNKPQEQRKITKGSPRAPSEKGNVEQNCETSLGVQGLKGNTEELEIDELYTLPIQEWSFPADFGTSDNAFTCSMLRWYQNEQAEYPRDDLSTSLPNHDEQENWPLIGSTSAVAADNVISHQTSDSIKDCIFAQGDWTSAQIPTMFD</sequence>
<reference evidence="2" key="1">
    <citation type="submission" date="2020-01" db="EMBL/GenBank/DDBJ databases">
        <title>Identification and distribution of gene clusters putatively required for synthesis of sphingolipid metabolism inhibitors in phylogenetically diverse species of the filamentous fungus Fusarium.</title>
        <authorList>
            <person name="Kim H.-S."/>
            <person name="Busman M."/>
            <person name="Brown D.W."/>
            <person name="Divon H."/>
            <person name="Uhlig S."/>
            <person name="Proctor R.H."/>
        </authorList>
    </citation>
    <scope>NUCLEOTIDE SEQUENCE</scope>
    <source>
        <strain evidence="2">NRRL 31653</strain>
    </source>
</reference>
<dbReference type="EMBL" id="LUFC02000729">
    <property type="protein sequence ID" value="KAF4494795.1"/>
    <property type="molecule type" value="Genomic_DNA"/>
</dbReference>
<evidence type="ECO:0000313" key="2">
    <source>
        <dbReference type="EMBL" id="KAF4494795.1"/>
    </source>
</evidence>
<accession>A0A9P5E4R5</accession>
<organism evidence="2 3">
    <name type="scientific">Fusarium agapanthi</name>
    <dbReference type="NCBI Taxonomy" id="1803897"/>
    <lineage>
        <taxon>Eukaryota</taxon>
        <taxon>Fungi</taxon>
        <taxon>Dikarya</taxon>
        <taxon>Ascomycota</taxon>
        <taxon>Pezizomycotina</taxon>
        <taxon>Sordariomycetes</taxon>
        <taxon>Hypocreomycetidae</taxon>
        <taxon>Hypocreales</taxon>
        <taxon>Nectriaceae</taxon>
        <taxon>Fusarium</taxon>
        <taxon>Fusarium fujikuroi species complex</taxon>
    </lineage>
</organism>
<feature type="compositionally biased region" description="Polar residues" evidence="1">
    <location>
        <begin position="394"/>
        <end position="403"/>
    </location>
</feature>
<comment type="caution">
    <text evidence="2">The sequence shown here is derived from an EMBL/GenBank/DDBJ whole genome shotgun (WGS) entry which is preliminary data.</text>
</comment>
<dbReference type="Proteomes" id="UP000737391">
    <property type="component" value="Unassembled WGS sequence"/>
</dbReference>
<dbReference type="OrthoDB" id="4738706at2759"/>
<dbReference type="PANTHER" id="PTHR38166:SF1">
    <property type="entry name" value="C2H2-TYPE DOMAIN-CONTAINING PROTEIN"/>
    <property type="match status" value="1"/>
</dbReference>
<keyword evidence="3" id="KW-1185">Reference proteome</keyword>
<name>A0A9P5E4R5_9HYPO</name>
<evidence type="ECO:0000313" key="3">
    <source>
        <dbReference type="Proteomes" id="UP000737391"/>
    </source>
</evidence>
<evidence type="ECO:0008006" key="4">
    <source>
        <dbReference type="Google" id="ProtNLM"/>
    </source>
</evidence>
<dbReference type="AlphaFoldDB" id="A0A9P5E4R5"/>
<evidence type="ECO:0000256" key="1">
    <source>
        <dbReference type="SAM" id="MobiDB-lite"/>
    </source>
</evidence>
<dbReference type="PANTHER" id="PTHR38166">
    <property type="entry name" value="C2H2-TYPE DOMAIN-CONTAINING PROTEIN-RELATED"/>
    <property type="match status" value="1"/>
</dbReference>
<protein>
    <recommendedName>
        <fullName evidence="4">C2H2-type domain-containing protein</fullName>
    </recommendedName>
</protein>
<gene>
    <name evidence="2" type="ORF">FAGAP_9070</name>
</gene>